<evidence type="ECO:0000256" key="2">
    <source>
        <dbReference type="ARBA" id="ARBA00010337"/>
    </source>
</evidence>
<evidence type="ECO:0000313" key="12">
    <source>
        <dbReference type="Ensembl" id="ENSEBUP00000018349.1"/>
    </source>
</evidence>
<keyword evidence="13" id="KW-1185">Reference proteome</keyword>
<evidence type="ECO:0000256" key="7">
    <source>
        <dbReference type="ARBA" id="ARBA00093416"/>
    </source>
</evidence>
<evidence type="ECO:0000256" key="6">
    <source>
        <dbReference type="ARBA" id="ARBA00071901"/>
    </source>
</evidence>
<feature type="domain" description="Gamma tubulin complex component C-terminal" evidence="9">
    <location>
        <begin position="1053"/>
        <end position="1353"/>
    </location>
</feature>
<reference evidence="12" key="2">
    <citation type="submission" date="2025-09" db="UniProtKB">
        <authorList>
            <consortium name="Ensembl"/>
        </authorList>
    </citation>
    <scope>IDENTIFICATION</scope>
</reference>
<evidence type="ECO:0000259" key="9">
    <source>
        <dbReference type="Pfam" id="PF04130"/>
    </source>
</evidence>
<dbReference type="GO" id="GO:0005874">
    <property type="term" value="C:microtubule"/>
    <property type="evidence" value="ECO:0007669"/>
    <property type="project" value="UniProtKB-KW"/>
</dbReference>
<dbReference type="GO" id="GO:0000278">
    <property type="term" value="P:mitotic cell cycle"/>
    <property type="evidence" value="ECO:0007669"/>
    <property type="project" value="TreeGrafter"/>
</dbReference>
<protein>
    <recommendedName>
        <fullName evidence="6">Gamma-tubulin complex component 6</fullName>
    </recommendedName>
</protein>
<dbReference type="Ensembl" id="ENSEBUT00000018925.1">
    <property type="protein sequence ID" value="ENSEBUP00000018349.1"/>
    <property type="gene ID" value="ENSEBUG00000011446.1"/>
</dbReference>
<dbReference type="InterPro" id="IPR041470">
    <property type="entry name" value="GCP_N"/>
</dbReference>
<reference evidence="12" key="1">
    <citation type="submission" date="2025-08" db="UniProtKB">
        <authorList>
            <consortium name="Ensembl"/>
        </authorList>
    </citation>
    <scope>IDENTIFICATION</scope>
</reference>
<evidence type="ECO:0000256" key="5">
    <source>
        <dbReference type="ARBA" id="ARBA00023212"/>
    </source>
</evidence>
<dbReference type="GO" id="GO:0051321">
    <property type="term" value="P:meiotic cell cycle"/>
    <property type="evidence" value="ECO:0007669"/>
    <property type="project" value="TreeGrafter"/>
</dbReference>
<evidence type="ECO:0000313" key="13">
    <source>
        <dbReference type="Proteomes" id="UP000694388"/>
    </source>
</evidence>
<dbReference type="InterPro" id="IPR040457">
    <property type="entry name" value="GCP_C"/>
</dbReference>
<dbReference type="GO" id="GO:0005813">
    <property type="term" value="C:centrosome"/>
    <property type="evidence" value="ECO:0007669"/>
    <property type="project" value="UniProtKB-SubCell"/>
</dbReference>
<dbReference type="GO" id="GO:0051011">
    <property type="term" value="F:microtubule minus-end binding"/>
    <property type="evidence" value="ECO:0007669"/>
    <property type="project" value="TreeGrafter"/>
</dbReference>
<dbReference type="GeneTree" id="ENSGT00940000157810"/>
<dbReference type="InterPro" id="IPR042241">
    <property type="entry name" value="GCP_C_sf"/>
</dbReference>
<proteinExistence type="inferred from homology"/>
<dbReference type="GO" id="GO:0043015">
    <property type="term" value="F:gamma-tubulin binding"/>
    <property type="evidence" value="ECO:0007669"/>
    <property type="project" value="InterPro"/>
</dbReference>
<evidence type="ECO:0000256" key="4">
    <source>
        <dbReference type="ARBA" id="ARBA00022701"/>
    </source>
</evidence>
<dbReference type="PANTHER" id="PTHR19302:SF70">
    <property type="entry name" value="GAMMA-TUBULIN COMPLEX COMPONENT 6"/>
    <property type="match status" value="1"/>
</dbReference>
<keyword evidence="4" id="KW-0493">Microtubule</keyword>
<dbReference type="InterPro" id="IPR007259">
    <property type="entry name" value="GCP"/>
</dbReference>
<evidence type="ECO:0000256" key="1">
    <source>
        <dbReference type="ARBA" id="ARBA00004300"/>
    </source>
</evidence>
<dbReference type="GO" id="GO:0007020">
    <property type="term" value="P:microtubule nucleation"/>
    <property type="evidence" value="ECO:0007669"/>
    <property type="project" value="InterPro"/>
</dbReference>
<dbReference type="FunFam" id="1.20.120.1900:FF:000004">
    <property type="entry name" value="gamma-tubulin complex component 6 isoform X1"/>
    <property type="match status" value="1"/>
</dbReference>
<organism evidence="12 13">
    <name type="scientific">Eptatretus burgeri</name>
    <name type="common">Inshore hagfish</name>
    <dbReference type="NCBI Taxonomy" id="7764"/>
    <lineage>
        <taxon>Eukaryota</taxon>
        <taxon>Metazoa</taxon>
        <taxon>Chordata</taxon>
        <taxon>Craniata</taxon>
        <taxon>Vertebrata</taxon>
        <taxon>Cyclostomata</taxon>
        <taxon>Myxini</taxon>
        <taxon>Myxiniformes</taxon>
        <taxon>Myxinidae</taxon>
        <taxon>Eptatretinae</taxon>
        <taxon>Eptatretus</taxon>
    </lineage>
</organism>
<dbReference type="Pfam" id="PF17681">
    <property type="entry name" value="GCP_N_terminal"/>
    <property type="match status" value="1"/>
</dbReference>
<keyword evidence="3" id="KW-0963">Cytoplasm</keyword>
<dbReference type="GO" id="GO:0000922">
    <property type="term" value="C:spindle pole"/>
    <property type="evidence" value="ECO:0007669"/>
    <property type="project" value="InterPro"/>
</dbReference>
<dbReference type="OMA" id="MAPVNAH"/>
<feature type="domain" description="Gamma tubulin complex component protein N-terminal" evidence="10">
    <location>
        <begin position="354"/>
        <end position="621"/>
    </location>
</feature>
<dbReference type="GO" id="GO:0031122">
    <property type="term" value="P:cytoplasmic microtubule organization"/>
    <property type="evidence" value="ECO:0007669"/>
    <property type="project" value="TreeGrafter"/>
</dbReference>
<dbReference type="Gene3D" id="1.20.120.1900">
    <property type="entry name" value="Gamma-tubulin complex, C-terminal domain"/>
    <property type="match status" value="1"/>
</dbReference>
<dbReference type="GO" id="GO:0051225">
    <property type="term" value="P:spindle assembly"/>
    <property type="evidence" value="ECO:0007669"/>
    <property type="project" value="TreeGrafter"/>
</dbReference>
<feature type="domain" description="Gamma-tubulin complex component 6 N-terminal" evidence="11">
    <location>
        <begin position="34"/>
        <end position="336"/>
    </location>
</feature>
<comment type="subunit">
    <text evidence="8">Component of the gamma-tubulin ring complex (gTuRC) consisting of TUBGCP2, TUBGCP3, TUBGCP4, TUBGCP5 and TUBGCP6 and gamma-tubulin TUBG1 or TUBG2. TUBGCP2, TUBGCP3, TUBGCP4, TUBGCP5 and TUBGCP6 assemble in a 5:5:2:1:1 stoichiometry; each is associated with a gamma-tubulin, thereby arranging 14 gamma-tubulins in a helical manner. Gamma-tubulin at the first position is blocked by TUBGCP3 at the last position, allowing 13 protafilaments to grow into a microtubule. The gTuRC (via TUBGCP3 and TUBGCP6) interacts with ACTB and MZT1; the interactions form a luminal bridge that stabilizes the initial structure during complex assembly. The gTuRC (via TUBGCP2) interacts with MZT2A/MZT2B and CDK5RAP2 (via CM1 motif); the interactions play a role in gTuRC activation.</text>
</comment>
<comment type="similarity">
    <text evidence="2">Belongs to the TUBGCP family.</text>
</comment>
<evidence type="ECO:0000259" key="10">
    <source>
        <dbReference type="Pfam" id="PF17681"/>
    </source>
</evidence>
<sequence>MSFISELDKLCSVFLNHLPETFTFGRTKEKTFLLKRKLKTIACDSLFESASGSKWKTLASLDGGMECIRHLRSQLLMKCFDMRMNFQKYEAERLEFLIEKLEHFTESGEALLTFLLSLAATGNDRLYPDHRSIECKGSSEVDSGTAEEFPLYSSALFSGMSLEHAEQFGPNFETSLQNEIERNLNVFTASPGSSLLGVRLFRQNNVDSYDRLTQFSLFGALLQTRTSDMDIKLNLPSIPDNADCMGLMIKVPSSNDQSDDEGFQSAPNMTPDSIIEPFIVAGTSIWEAALHHKPSNYRTWESIGRMPVPNENPFVTEAGHDVFDHLCCLREKEAMQLEGAMQSKWEFVQQSRLVEDSLNVLMGISSRTFPISQDMEIFTVQKGIRMSGLSSESVFELLSMLAANGSSYWRLLAFLALASSHSRCERGLVFQAFVSGIRKYLLYYKACVLSVSPMTTSLLALAFLFRTLGSQLRYLADLCKVGLDNTKEDLKTLPLGVGLLSYLYHEALGRCEGENYHVLLSLLRSSCEPFTRYVHEWVYEGICKDVYGEFMIEVNDDYLNCKDKRYWTHGYVLQSHKEELPFFLDSLMHDMYSCGKSINLLKRCNPRHYICWTEIPLPPITMNFSSEDLMAIEKECELYSRRMQSVARSSCESREEKELEAEIAKHNLVALAQDKAEMAMEMFRERRLAVLREEDAKKRQIYNDIKEQYDKDLERRREARLRENMELLAWTVEAKQQDEKAKARQELVNLQHGLLPEVEHEEPSTLCNVRRPRLENENEQQTLEKQQMKQGSVPNQDLCVPESQELGLLEDLQHFDTKIDVSSLTKLDANEKDTFVTRPASSSMDLLDSTEVQLIPRRKLTAKHVSDSVIQDVLYPRQTENVCDADVPKTHYQAEYCTIKPEDSPVEPALDFDVTEVDLRLKVCSANDEQRKVPANEETKPCKEVLVEDERSMLVGEEQSPSPTVQQRPAEPFYDLEQYQDSFGAMSEAPRPLFLLGAKASWEISDEGAIQASEMVSLPILMQRSLVPPIRTQVNIVNKAVLDFYFVDLKIEKHFETLQHFLLLEDGEFAQSLSDQLFDKMGEGLGPREMLNPLVLNAVLARALQYSLHGDGTIADHLSFALKGFPETFKPNDPLALSCVELKYKVPWPANIVITESCIGKYNRLFSFMLQLKRMVWTLKDVWFHLQHSDLVDRAATSAEFRGLHLFRQEMQHFVRVIQEYIVTQILHVTWSEFHQRLGSITNLDDLCRIHSEYLNNAIFRALLTAKAAPVMNVILGIFKVILKFRNELVSHQWDLGQQGSISHPNFRALQESFEAFKNYSNFLYKVVVKLVQRGYQPHLEDFLLRLNFNSYYCADKVLTT</sequence>
<comment type="subcellular location">
    <subcellularLocation>
        <location evidence="1">Cytoplasm</location>
        <location evidence="1">Cytoskeleton</location>
        <location evidence="1">Microtubule organizing center</location>
        <location evidence="1">Centrosome</location>
    </subcellularLocation>
</comment>
<evidence type="ECO:0000256" key="3">
    <source>
        <dbReference type="ARBA" id="ARBA00022490"/>
    </source>
</evidence>
<dbReference type="GO" id="GO:0000930">
    <property type="term" value="C:gamma-tubulin complex"/>
    <property type="evidence" value="ECO:0007669"/>
    <property type="project" value="TreeGrafter"/>
</dbReference>
<dbReference type="Pfam" id="PF19340">
    <property type="entry name" value="GCP6_N"/>
    <property type="match status" value="1"/>
</dbReference>
<dbReference type="Proteomes" id="UP000694388">
    <property type="component" value="Unplaced"/>
</dbReference>
<comment type="function">
    <text evidence="7">Component of the gamma-tubulin ring complex (gTuRC) which mediates microtubule nucleation. The gTuRC regulates the minus-end nucleation of alpha-beta tubulin heterodimers that grow into microtubule protafilaments, a critical step in centrosome duplication and spindle formation.</text>
</comment>
<dbReference type="InterPro" id="IPR045818">
    <property type="entry name" value="GCP6_N"/>
</dbReference>
<dbReference type="PANTHER" id="PTHR19302">
    <property type="entry name" value="GAMMA TUBULIN COMPLEX PROTEIN"/>
    <property type="match status" value="1"/>
</dbReference>
<evidence type="ECO:0000259" key="11">
    <source>
        <dbReference type="Pfam" id="PF19340"/>
    </source>
</evidence>
<accession>A0A8C4QNW0</accession>
<keyword evidence="5" id="KW-0206">Cytoskeleton</keyword>
<name>A0A8C4QNW0_EPTBU</name>
<evidence type="ECO:0000256" key="8">
    <source>
        <dbReference type="ARBA" id="ARBA00093551"/>
    </source>
</evidence>
<dbReference type="Pfam" id="PF04130">
    <property type="entry name" value="GCP_C_terminal"/>
    <property type="match status" value="1"/>
</dbReference>